<reference evidence="3" key="1">
    <citation type="submission" date="2017-05" db="EMBL/GenBank/DDBJ databases">
        <authorList>
            <person name="Barney B.M."/>
        </authorList>
    </citation>
    <scope>NUCLEOTIDE SEQUENCE [LARGE SCALE GENOMIC DNA]</scope>
    <source>
        <strain evidence="3">PSBB022</strain>
    </source>
</reference>
<feature type="region of interest" description="Disordered" evidence="1">
    <location>
        <begin position="94"/>
        <end position="143"/>
    </location>
</feature>
<comment type="caution">
    <text evidence="2">The sequence shown here is derived from an EMBL/GenBank/DDBJ whole genome shotgun (WGS) entry which is preliminary data.</text>
</comment>
<evidence type="ECO:0008006" key="4">
    <source>
        <dbReference type="Google" id="ProtNLM"/>
    </source>
</evidence>
<evidence type="ECO:0000256" key="1">
    <source>
        <dbReference type="SAM" id="MobiDB-lite"/>
    </source>
</evidence>
<feature type="compositionally biased region" description="Basic and acidic residues" evidence="1">
    <location>
        <begin position="114"/>
        <end position="129"/>
    </location>
</feature>
<dbReference type="Pfam" id="PF10719">
    <property type="entry name" value="ComFB"/>
    <property type="match status" value="1"/>
</dbReference>
<evidence type="ECO:0000313" key="3">
    <source>
        <dbReference type="Proteomes" id="UP000216101"/>
    </source>
</evidence>
<dbReference type="Proteomes" id="UP000216101">
    <property type="component" value="Unassembled WGS sequence"/>
</dbReference>
<evidence type="ECO:0000313" key="2">
    <source>
        <dbReference type="EMBL" id="OZY84621.1"/>
    </source>
</evidence>
<dbReference type="InterPro" id="IPR019657">
    <property type="entry name" value="ComFB"/>
</dbReference>
<gene>
    <name evidence="2" type="ORF">CBP51_15715</name>
</gene>
<dbReference type="RefSeq" id="WP_094985661.1">
    <property type="nucleotide sequence ID" value="NZ_NHNI01000002.1"/>
</dbReference>
<dbReference type="AlphaFoldDB" id="A0A266Q5G4"/>
<dbReference type="EMBL" id="NHNI01000002">
    <property type="protein sequence ID" value="OZY84621.1"/>
    <property type="molecule type" value="Genomic_DNA"/>
</dbReference>
<name>A0A266Q5G4_9GAMM</name>
<keyword evidence="3" id="KW-1185">Reference proteome</keyword>
<dbReference type="STRING" id="1209072.GCA_000766945_00473"/>
<sequence>MLTNRPYVMADEVDFLHNYYERLVVQEVHDQSERVQQGDRDFLADVSCVALNRLPPRYIRHDVDMTFFMSPQDMVEIANKVSQAVTDALQYVESRERGEEVRLPPVEVSLISTRGDKSGKAAKSTKEKPATAPAKTKTPKKKT</sequence>
<organism evidence="2 3">
    <name type="scientific">Cellvibrio mixtus</name>
    <dbReference type="NCBI Taxonomy" id="39650"/>
    <lineage>
        <taxon>Bacteria</taxon>
        <taxon>Pseudomonadati</taxon>
        <taxon>Pseudomonadota</taxon>
        <taxon>Gammaproteobacteria</taxon>
        <taxon>Cellvibrionales</taxon>
        <taxon>Cellvibrionaceae</taxon>
        <taxon>Cellvibrio</taxon>
    </lineage>
</organism>
<accession>A0A266Q5G4</accession>
<proteinExistence type="predicted"/>
<protein>
    <recommendedName>
        <fullName evidence="4">Competence protein ComFB</fullName>
    </recommendedName>
</protein>